<dbReference type="SUPFAM" id="SSF48619">
    <property type="entry name" value="Phospholipase A2, PLA2"/>
    <property type="match status" value="1"/>
</dbReference>
<dbReference type="AlphaFoldDB" id="A0A9D2J346"/>
<evidence type="ECO:0000313" key="3">
    <source>
        <dbReference type="Proteomes" id="UP000824037"/>
    </source>
</evidence>
<proteinExistence type="predicted"/>
<gene>
    <name evidence="2" type="ORF">H9815_03055</name>
</gene>
<dbReference type="InterPro" id="IPR036444">
    <property type="entry name" value="PLipase_A2_dom_sf"/>
</dbReference>
<reference evidence="2" key="2">
    <citation type="submission" date="2021-04" db="EMBL/GenBank/DDBJ databases">
        <authorList>
            <person name="Gilroy R."/>
        </authorList>
    </citation>
    <scope>NUCLEOTIDE SEQUENCE</scope>
    <source>
        <strain evidence="2">ChiGjej4B4-7305</strain>
    </source>
</reference>
<dbReference type="Pfam" id="PF10081">
    <property type="entry name" value="Abhydrolase_9"/>
    <property type="match status" value="2"/>
</dbReference>
<feature type="domain" description="Alpha/beta-hydrolase catalytic" evidence="1">
    <location>
        <begin position="221"/>
        <end position="371"/>
    </location>
</feature>
<dbReference type="EMBL" id="DXBY01000055">
    <property type="protein sequence ID" value="HIZ34733.1"/>
    <property type="molecule type" value="Genomic_DNA"/>
</dbReference>
<dbReference type="Gene3D" id="1.20.90.10">
    <property type="entry name" value="Phospholipase A2 domain"/>
    <property type="match status" value="1"/>
</dbReference>
<reference evidence="2" key="1">
    <citation type="journal article" date="2021" name="PeerJ">
        <title>Extensive microbial diversity within the chicken gut microbiome revealed by metagenomics and culture.</title>
        <authorList>
            <person name="Gilroy R."/>
            <person name="Ravi A."/>
            <person name="Getino M."/>
            <person name="Pursley I."/>
            <person name="Horton D.L."/>
            <person name="Alikhan N.F."/>
            <person name="Baker D."/>
            <person name="Gharbi K."/>
            <person name="Hall N."/>
            <person name="Watson M."/>
            <person name="Adriaenssens E.M."/>
            <person name="Foster-Nyarko E."/>
            <person name="Jarju S."/>
            <person name="Secka A."/>
            <person name="Antonio M."/>
            <person name="Oren A."/>
            <person name="Chaudhuri R.R."/>
            <person name="La Ragione R."/>
            <person name="Hildebrand F."/>
            <person name="Pallen M.J."/>
        </authorList>
    </citation>
    <scope>NUCLEOTIDE SEQUENCE</scope>
    <source>
        <strain evidence="2">ChiGjej4B4-7305</strain>
    </source>
</reference>
<accession>A0A9D2J346</accession>
<sequence length="481" mass="51243">MLHSILHLLRTTVLVLLTLAVLAGAAPLRPELLEPDAVDWPTPAELAVAPGPATLGYRPALRDRYGTWEAYRGDGSCSLPWPGRAPFGLEAACQVHDLAYDQLRVAHQRGSGTQVQRMAARLHADLAFIGRSHAECAEQPLLPGLACRAVANTFGAGVLVNSARQGFANAPPEAPAQLGLWWLFLLIALGGVPALRRWSCAVGKHEREFLGQVLPRAGVHRIYIGVRHGWRRRARLTALTAELDRAGALEGGTVCLVVTTGSGWVNPHALATLAEVCDGPLTVAAVQYSRLPSWAVLLLRPGLPARTASAAISAVTDRRDAVAAGRGQARASTLVVHGESLGAGGIAAAARRAPARFVRLDGGLLVSPPGSVEQRPPDGMVLVRHGDDAVVWCTPALLWRPVRWRSTHVEEGDVTPPWRRWRPVATFLSVVRALPAAGNHPFGHGHRYGPELSAGWTRVLSAPTPLEGEKGLPVPRSGAAQ</sequence>
<dbReference type="GO" id="GO:0050482">
    <property type="term" value="P:arachidonate secretion"/>
    <property type="evidence" value="ECO:0007669"/>
    <property type="project" value="InterPro"/>
</dbReference>
<dbReference type="InterPro" id="IPR027787">
    <property type="entry name" value="Alpha/beta-hydrolase_catalytic"/>
</dbReference>
<dbReference type="Proteomes" id="UP000824037">
    <property type="component" value="Unassembled WGS sequence"/>
</dbReference>
<organism evidence="2 3">
    <name type="scientific">Candidatus Ruania gallistercoris</name>
    <dbReference type="NCBI Taxonomy" id="2838746"/>
    <lineage>
        <taxon>Bacteria</taxon>
        <taxon>Bacillati</taxon>
        <taxon>Actinomycetota</taxon>
        <taxon>Actinomycetes</taxon>
        <taxon>Micrococcales</taxon>
        <taxon>Ruaniaceae</taxon>
        <taxon>Ruania</taxon>
    </lineage>
</organism>
<dbReference type="GO" id="GO:0004623">
    <property type="term" value="F:phospholipase A2 activity"/>
    <property type="evidence" value="ECO:0007669"/>
    <property type="project" value="InterPro"/>
</dbReference>
<protein>
    <submittedName>
        <fullName evidence="2">Alpha/beta-hydrolase family protein</fullName>
    </submittedName>
</protein>
<evidence type="ECO:0000313" key="2">
    <source>
        <dbReference type="EMBL" id="HIZ34733.1"/>
    </source>
</evidence>
<name>A0A9D2J346_9MICO</name>
<feature type="domain" description="Alpha/beta-hydrolase catalytic" evidence="1">
    <location>
        <begin position="380"/>
        <end position="463"/>
    </location>
</feature>
<dbReference type="GO" id="GO:0006644">
    <property type="term" value="P:phospholipid metabolic process"/>
    <property type="evidence" value="ECO:0007669"/>
    <property type="project" value="InterPro"/>
</dbReference>
<evidence type="ECO:0000259" key="1">
    <source>
        <dbReference type="Pfam" id="PF10081"/>
    </source>
</evidence>
<comment type="caution">
    <text evidence="2">The sequence shown here is derived from an EMBL/GenBank/DDBJ whole genome shotgun (WGS) entry which is preliminary data.</text>
</comment>